<feature type="compositionally biased region" description="Basic residues" evidence="1">
    <location>
        <begin position="183"/>
        <end position="192"/>
    </location>
</feature>
<feature type="compositionally biased region" description="Basic and acidic residues" evidence="1">
    <location>
        <begin position="143"/>
        <end position="160"/>
    </location>
</feature>
<evidence type="ECO:0000313" key="2">
    <source>
        <dbReference type="EMBL" id="KAH0237978.1"/>
    </source>
</evidence>
<feature type="non-terminal residue" evidence="2">
    <location>
        <position position="286"/>
    </location>
</feature>
<protein>
    <submittedName>
        <fullName evidence="2">Uncharacterized protein</fullName>
    </submittedName>
</protein>
<dbReference type="Proteomes" id="UP000767238">
    <property type="component" value="Unassembled WGS sequence"/>
</dbReference>
<reference evidence="2" key="1">
    <citation type="journal article" date="2021" name="J Fungi (Basel)">
        <title>Virulence traits and population genomics of the black yeast Aureobasidium melanogenum.</title>
        <authorList>
            <person name="Cernosa A."/>
            <person name="Sun X."/>
            <person name="Gostincar C."/>
            <person name="Fang C."/>
            <person name="Gunde-Cimerman N."/>
            <person name="Song Z."/>
        </authorList>
    </citation>
    <scope>NUCLEOTIDE SEQUENCE</scope>
    <source>
        <strain evidence="2">EXF-8016</strain>
    </source>
</reference>
<dbReference type="EMBL" id="JAHFYH010000001">
    <property type="protein sequence ID" value="KAH0237978.1"/>
    <property type="molecule type" value="Genomic_DNA"/>
</dbReference>
<feature type="region of interest" description="Disordered" evidence="1">
    <location>
        <begin position="83"/>
        <end position="193"/>
    </location>
</feature>
<organism evidence="2 3">
    <name type="scientific">Aureobasidium melanogenum</name>
    <name type="common">Aureobasidium pullulans var. melanogenum</name>
    <dbReference type="NCBI Taxonomy" id="46634"/>
    <lineage>
        <taxon>Eukaryota</taxon>
        <taxon>Fungi</taxon>
        <taxon>Dikarya</taxon>
        <taxon>Ascomycota</taxon>
        <taxon>Pezizomycotina</taxon>
        <taxon>Dothideomycetes</taxon>
        <taxon>Dothideomycetidae</taxon>
        <taxon>Dothideales</taxon>
        <taxon>Saccotheciaceae</taxon>
        <taxon>Aureobasidium</taxon>
    </lineage>
</organism>
<comment type="caution">
    <text evidence="2">The sequence shown here is derived from an EMBL/GenBank/DDBJ whole genome shotgun (WGS) entry which is preliminary data.</text>
</comment>
<gene>
    <name evidence="2" type="ORF">KCV03_g6</name>
</gene>
<evidence type="ECO:0000256" key="1">
    <source>
        <dbReference type="SAM" id="MobiDB-lite"/>
    </source>
</evidence>
<reference evidence="2" key="2">
    <citation type="submission" date="2021-08" db="EMBL/GenBank/DDBJ databases">
        <authorList>
            <person name="Gostincar C."/>
            <person name="Sun X."/>
            <person name="Song Z."/>
            <person name="Gunde-Cimerman N."/>
        </authorList>
    </citation>
    <scope>NUCLEOTIDE SEQUENCE</scope>
    <source>
        <strain evidence="2">EXF-8016</strain>
    </source>
</reference>
<sequence>MALAAFVDVLRQLVVTLFATVRNTVTRPSLMIAFVVALEISSDLSDHALLASGLQDEWQVQLEQVRRERLGWEGEQLARAQHRQLEREQGEQVELGQEQPARRDERLGPLGRAQRGQLERVRQRLVQQAAEQEQQRHRHQGPRHLEEVYRGDDEGHERKSVVPFPVGGSRPTVDNHMLSGSKEHRKRSRSEHRKGNYVVSVAQYARAKVDYTTTAGTALPTGMLGRLEKLLKIFVTRAITADSQRHLLIIAVGSVLSIKLNGLLLEISDNEVGTRSHPSWISRKAR</sequence>
<dbReference type="AlphaFoldDB" id="A0A9P8GRP0"/>
<name>A0A9P8GRP0_AURME</name>
<accession>A0A9P8GRP0</accession>
<evidence type="ECO:0000313" key="3">
    <source>
        <dbReference type="Proteomes" id="UP000767238"/>
    </source>
</evidence>
<proteinExistence type="predicted"/>